<proteinExistence type="predicted"/>
<dbReference type="InterPro" id="IPR029082">
    <property type="entry name" value="Imm35"/>
</dbReference>
<organism evidence="2">
    <name type="scientific">Herbaspirillum huttiense subsp. nephrolepidis</name>
    <dbReference type="NCBI Taxonomy" id="3075126"/>
    <lineage>
        <taxon>Bacteria</taxon>
        <taxon>Pseudomonadati</taxon>
        <taxon>Pseudomonadota</taxon>
        <taxon>Betaproteobacteria</taxon>
        <taxon>Burkholderiales</taxon>
        <taxon>Oxalobacteraceae</taxon>
        <taxon>Herbaspirillum</taxon>
    </lineage>
</organism>
<accession>A0AAE4GDR6</accession>
<dbReference type="EMBL" id="JAVRAA010000024">
    <property type="protein sequence ID" value="MDT0340579.1"/>
    <property type="molecule type" value="Genomic_DNA"/>
</dbReference>
<comment type="caution">
    <text evidence="2">The sequence shown here is derived from an EMBL/GenBank/DDBJ whole genome shotgun (WGS) entry which is preliminary data.</text>
</comment>
<dbReference type="Pfam" id="PF15567">
    <property type="entry name" value="Imm35"/>
    <property type="match status" value="1"/>
</dbReference>
<dbReference type="AlphaFoldDB" id="A0AAE4GDR6"/>
<sequence length="87" mass="9889">MSIDFAVAKRMALTYLEQLSNASDEVTYALVESHIREEPDGWYFPYQSGKYLLTRHFGDSLVGNWPIFVSRTGDFAGPRRPGMSVQI</sequence>
<protein>
    <submittedName>
        <fullName evidence="2">YrhB domain-containing protein</fullName>
    </submittedName>
</protein>
<evidence type="ECO:0000313" key="2">
    <source>
        <dbReference type="EMBL" id="MDT0340579.1"/>
    </source>
</evidence>
<reference evidence="2" key="1">
    <citation type="submission" date="2023-02" db="EMBL/GenBank/DDBJ databases">
        <title>Description of Herbaspirillum huttiense subsp. nephrolepsisexaltata and Herbaspirillum huttiense subsp. lycopersicon.</title>
        <authorList>
            <person name="Poudel M."/>
            <person name="Sharma A."/>
            <person name="Goss E."/>
            <person name="Tapia J.H."/>
            <person name="Harmon C.M."/>
            <person name="Jones J.B."/>
        </authorList>
    </citation>
    <scope>NUCLEOTIDE SEQUENCE</scope>
    <source>
        <strain evidence="2">NC40101</strain>
    </source>
</reference>
<feature type="domain" description="Immunity protein 35" evidence="1">
    <location>
        <begin position="8"/>
        <end position="74"/>
    </location>
</feature>
<name>A0AAE4GDR6_9BURK</name>
<dbReference type="RefSeq" id="WP_310838539.1">
    <property type="nucleotide sequence ID" value="NZ_JAVLSM010000016.1"/>
</dbReference>
<gene>
    <name evidence="2" type="ORF">RJN63_27360</name>
</gene>
<evidence type="ECO:0000259" key="1">
    <source>
        <dbReference type="Pfam" id="PF15567"/>
    </source>
</evidence>